<keyword evidence="3" id="KW-1185">Reference proteome</keyword>
<sequence>MKECMNLSRRSDRRGALLTILVTMPFESGDSTCAQRHRASGFNSVQVVNSSADRPCGRHPPASPNVLDCESKPQQNGEVTTFAYSFQSAIAGAAQSDDTRAITRQEQIFDPGSNPVTSDSKTTHSTTEPPAYTSVERDRIRSTSVAVRPRDDLSSGGAATRRRHQRLQLDIHEYLRFVIPYNIGGCGAPRHGQRARARVRVVVTLGRRWARSRTPARAVSCGGGSGGGGDGGAWPWARRGGARGRAARAGGRSVLAAGLALALAVSCAAVPAPAPAPAEPRAQRSANLSHITGTSREIQMFLKNRYLQLLPDGTVNGTTDGNSAYNSKIARKLLTETESSAYCSSCIVDRSGRQSSYIQYWSPNYSRNHKLTSDS</sequence>
<dbReference type="SUPFAM" id="SSF50353">
    <property type="entry name" value="Cytokine"/>
    <property type="match status" value="1"/>
</dbReference>
<protein>
    <submittedName>
        <fullName evidence="2">Uncharacterized protein</fullName>
    </submittedName>
</protein>
<evidence type="ECO:0000313" key="3">
    <source>
        <dbReference type="Proteomes" id="UP000299102"/>
    </source>
</evidence>
<comment type="caution">
    <text evidence="2">The sequence shown here is derived from an EMBL/GenBank/DDBJ whole genome shotgun (WGS) entry which is preliminary data.</text>
</comment>
<dbReference type="STRING" id="151549.A0A4C1ST00"/>
<dbReference type="EMBL" id="BGZK01000014">
    <property type="protein sequence ID" value="GBP04457.1"/>
    <property type="molecule type" value="Genomic_DNA"/>
</dbReference>
<dbReference type="AlphaFoldDB" id="A0A4C1ST00"/>
<evidence type="ECO:0000256" key="1">
    <source>
        <dbReference type="SAM" id="MobiDB-lite"/>
    </source>
</evidence>
<dbReference type="OrthoDB" id="5987799at2759"/>
<feature type="region of interest" description="Disordered" evidence="1">
    <location>
        <begin position="106"/>
        <end position="164"/>
    </location>
</feature>
<accession>A0A4C1ST00</accession>
<gene>
    <name evidence="2" type="ORF">EVAR_3846_1</name>
</gene>
<dbReference type="Gene3D" id="2.80.10.50">
    <property type="match status" value="1"/>
</dbReference>
<proteinExistence type="predicted"/>
<feature type="compositionally biased region" description="Polar residues" evidence="1">
    <location>
        <begin position="114"/>
        <end position="128"/>
    </location>
</feature>
<reference evidence="2 3" key="1">
    <citation type="journal article" date="2019" name="Commun. Biol.">
        <title>The bagworm genome reveals a unique fibroin gene that provides high tensile strength.</title>
        <authorList>
            <person name="Kono N."/>
            <person name="Nakamura H."/>
            <person name="Ohtoshi R."/>
            <person name="Tomita M."/>
            <person name="Numata K."/>
            <person name="Arakawa K."/>
        </authorList>
    </citation>
    <scope>NUCLEOTIDE SEQUENCE [LARGE SCALE GENOMIC DNA]</scope>
</reference>
<dbReference type="InterPro" id="IPR008996">
    <property type="entry name" value="IL1/FGF"/>
</dbReference>
<name>A0A4C1ST00_EUMVA</name>
<dbReference type="Proteomes" id="UP000299102">
    <property type="component" value="Unassembled WGS sequence"/>
</dbReference>
<evidence type="ECO:0000313" key="2">
    <source>
        <dbReference type="EMBL" id="GBP04457.1"/>
    </source>
</evidence>
<organism evidence="2 3">
    <name type="scientific">Eumeta variegata</name>
    <name type="common">Bagworm moth</name>
    <name type="synonym">Eumeta japonica</name>
    <dbReference type="NCBI Taxonomy" id="151549"/>
    <lineage>
        <taxon>Eukaryota</taxon>
        <taxon>Metazoa</taxon>
        <taxon>Ecdysozoa</taxon>
        <taxon>Arthropoda</taxon>
        <taxon>Hexapoda</taxon>
        <taxon>Insecta</taxon>
        <taxon>Pterygota</taxon>
        <taxon>Neoptera</taxon>
        <taxon>Endopterygota</taxon>
        <taxon>Lepidoptera</taxon>
        <taxon>Glossata</taxon>
        <taxon>Ditrysia</taxon>
        <taxon>Tineoidea</taxon>
        <taxon>Psychidae</taxon>
        <taxon>Oiketicinae</taxon>
        <taxon>Eumeta</taxon>
    </lineage>
</organism>